<name>A0A6B3SW84_9BURK</name>
<keyword evidence="1" id="KW-0732">Signal</keyword>
<evidence type="ECO:0000256" key="1">
    <source>
        <dbReference type="SAM" id="SignalP"/>
    </source>
</evidence>
<evidence type="ECO:0008006" key="4">
    <source>
        <dbReference type="Google" id="ProtNLM"/>
    </source>
</evidence>
<dbReference type="EMBL" id="JAAIVB010000085">
    <property type="protein sequence ID" value="NEX64808.1"/>
    <property type="molecule type" value="Genomic_DNA"/>
</dbReference>
<feature type="chain" id="PRO_5025515680" description="Type VI secretion protein" evidence="1">
    <location>
        <begin position="25"/>
        <end position="168"/>
    </location>
</feature>
<dbReference type="AlphaFoldDB" id="A0A6B3SW84"/>
<organism evidence="2 3">
    <name type="scientific">Noviherbaspirillum galbum</name>
    <dbReference type="NCBI Taxonomy" id="2709383"/>
    <lineage>
        <taxon>Bacteria</taxon>
        <taxon>Pseudomonadati</taxon>
        <taxon>Pseudomonadota</taxon>
        <taxon>Betaproteobacteria</taxon>
        <taxon>Burkholderiales</taxon>
        <taxon>Oxalobacteraceae</taxon>
        <taxon>Noviherbaspirillum</taxon>
    </lineage>
</organism>
<proteinExistence type="predicted"/>
<sequence>MRPLLAACLIVALSGCGALNSVVAGTRSLIGLDPKPVEPDWKSVAIAAADDANANSAVAVDLVLIKDKAVLDSLVTMPAAKWFSSRNELQRTFPEAFTVYQYELVPTQAVQLDAKSYGKERAWAAFVFANYASPGEHRARLLLNNSGYSVRLNAQSFTINEFKTGPAQ</sequence>
<accession>A0A6B3SW84</accession>
<gene>
    <name evidence="2" type="ORF">G3574_27320</name>
</gene>
<protein>
    <recommendedName>
        <fullName evidence="4">Type VI secretion protein</fullName>
    </recommendedName>
</protein>
<keyword evidence="3" id="KW-1185">Reference proteome</keyword>
<dbReference type="Proteomes" id="UP000482155">
    <property type="component" value="Unassembled WGS sequence"/>
</dbReference>
<evidence type="ECO:0000313" key="3">
    <source>
        <dbReference type="Proteomes" id="UP000482155"/>
    </source>
</evidence>
<dbReference type="PROSITE" id="PS51257">
    <property type="entry name" value="PROKAR_LIPOPROTEIN"/>
    <property type="match status" value="1"/>
</dbReference>
<evidence type="ECO:0000313" key="2">
    <source>
        <dbReference type="EMBL" id="NEX64808.1"/>
    </source>
</evidence>
<feature type="signal peptide" evidence="1">
    <location>
        <begin position="1"/>
        <end position="24"/>
    </location>
</feature>
<comment type="caution">
    <text evidence="2">The sequence shown here is derived from an EMBL/GenBank/DDBJ whole genome shotgun (WGS) entry which is preliminary data.</text>
</comment>
<reference evidence="2 3" key="1">
    <citation type="submission" date="2020-02" db="EMBL/GenBank/DDBJ databases">
        <authorList>
            <person name="Kim M.K."/>
        </authorList>
    </citation>
    <scope>NUCLEOTIDE SEQUENCE [LARGE SCALE GENOMIC DNA]</scope>
    <source>
        <strain evidence="2 3">17J57-3</strain>
    </source>
</reference>